<sequence length="46" mass="5086">MFGALAFLYQHWLTGNSKISKSRVIDHVSLAIEAQANVNSTPDPTR</sequence>
<evidence type="ECO:0000313" key="2">
    <source>
        <dbReference type="Proteomes" id="UP001185737"/>
    </source>
</evidence>
<name>A0ABU4C6M9_RHOJO</name>
<protein>
    <submittedName>
        <fullName evidence="1">Uncharacterized protein</fullName>
    </submittedName>
</protein>
<proteinExistence type="predicted"/>
<accession>A0ABU4C6M9</accession>
<gene>
    <name evidence="1" type="ORF">R3Q59_01515</name>
</gene>
<keyword evidence="2" id="KW-1185">Reference proteome</keyword>
<dbReference type="EMBL" id="JAWLKA010000001">
    <property type="protein sequence ID" value="MDV6279193.1"/>
    <property type="molecule type" value="Genomic_DNA"/>
</dbReference>
<dbReference type="RefSeq" id="WP_283332319.1">
    <property type="nucleotide sequence ID" value="NZ_JAWLKA010000001.1"/>
</dbReference>
<organism evidence="1 2">
    <name type="scientific">Rhodococcus jostii</name>
    <dbReference type="NCBI Taxonomy" id="132919"/>
    <lineage>
        <taxon>Bacteria</taxon>
        <taxon>Bacillati</taxon>
        <taxon>Actinomycetota</taxon>
        <taxon>Actinomycetes</taxon>
        <taxon>Mycobacteriales</taxon>
        <taxon>Nocardiaceae</taxon>
        <taxon>Rhodococcus</taxon>
    </lineage>
</organism>
<dbReference type="Proteomes" id="UP001185737">
    <property type="component" value="Unassembled WGS sequence"/>
</dbReference>
<evidence type="ECO:0000313" key="1">
    <source>
        <dbReference type="EMBL" id="MDV6279193.1"/>
    </source>
</evidence>
<reference evidence="1 2" key="1">
    <citation type="submission" date="2023-10" db="EMBL/GenBank/DDBJ databases">
        <title>Development of a sustainable strategy for remediation of hydrocarbon-contaminated territories based on the waste exchange concept.</title>
        <authorList>
            <person name="Krivoruchko A."/>
        </authorList>
    </citation>
    <scope>NUCLEOTIDE SEQUENCE [LARGE SCALE GENOMIC DNA]</scope>
    <source>
        <strain evidence="1 2">IEGM 60</strain>
    </source>
</reference>
<comment type="caution">
    <text evidence="1">The sequence shown here is derived from an EMBL/GenBank/DDBJ whole genome shotgun (WGS) entry which is preliminary data.</text>
</comment>